<evidence type="ECO:0000313" key="1">
    <source>
        <dbReference type="EMBL" id="SEO94907.1"/>
    </source>
</evidence>
<keyword evidence="2" id="KW-1185">Reference proteome</keyword>
<dbReference type="RefSeq" id="WP_091500401.1">
    <property type="nucleotide sequence ID" value="NZ_FODJ01000020.1"/>
</dbReference>
<evidence type="ECO:0000313" key="2">
    <source>
        <dbReference type="Proteomes" id="UP000199300"/>
    </source>
</evidence>
<name>A0A1H8TVH2_9BACI</name>
<dbReference type="Proteomes" id="UP000199300">
    <property type="component" value="Unassembled WGS sequence"/>
</dbReference>
<organism evidence="1 2">
    <name type="scientific">Amphibacillus marinus</name>
    <dbReference type="NCBI Taxonomy" id="872970"/>
    <lineage>
        <taxon>Bacteria</taxon>
        <taxon>Bacillati</taxon>
        <taxon>Bacillota</taxon>
        <taxon>Bacilli</taxon>
        <taxon>Bacillales</taxon>
        <taxon>Bacillaceae</taxon>
        <taxon>Amphibacillus</taxon>
    </lineage>
</organism>
<proteinExistence type="predicted"/>
<reference evidence="1 2" key="1">
    <citation type="submission" date="2016-10" db="EMBL/GenBank/DDBJ databases">
        <authorList>
            <person name="de Groot N.N."/>
        </authorList>
    </citation>
    <scope>NUCLEOTIDE SEQUENCE [LARGE SCALE GENOMIC DNA]</scope>
    <source>
        <strain evidence="1 2">CGMCC 1.10434</strain>
    </source>
</reference>
<sequence>MAKQVSININEFNANVSNIRRSVSNLKNSYRVKGFNRTNTKPFTRDLEYIADALSLLSKYKKVLEADITLLTQTGKGIQDIDRQVSNLSGR</sequence>
<dbReference type="InterPro" id="IPR021477">
    <property type="entry name" value="TVIIS_effector_SACOL2603_fam"/>
</dbReference>
<dbReference type="OrthoDB" id="2705520at2"/>
<dbReference type="NCBIfam" id="TIGR04197">
    <property type="entry name" value="T7SS_SACOL2603"/>
    <property type="match status" value="1"/>
</dbReference>
<dbReference type="STRING" id="872970.SAMN04488134_12020"/>
<gene>
    <name evidence="1" type="ORF">SAMN04488134_12020</name>
</gene>
<dbReference type="EMBL" id="FODJ01000020">
    <property type="protein sequence ID" value="SEO94907.1"/>
    <property type="molecule type" value="Genomic_DNA"/>
</dbReference>
<dbReference type="AlphaFoldDB" id="A0A1H8TVH2"/>
<accession>A0A1H8TVH2</accession>
<protein>
    <submittedName>
        <fullName evidence="1">Type VII secretion effector, SACOL2603 family</fullName>
    </submittedName>
</protein>